<keyword evidence="3" id="KW-0285">Flavoprotein</keyword>
<dbReference type="SUPFAM" id="SSF54373">
    <property type="entry name" value="FAD-linked reductases, C-terminal domain"/>
    <property type="match status" value="1"/>
</dbReference>
<dbReference type="InterPro" id="IPR007867">
    <property type="entry name" value="GMC_OxRtase_C"/>
</dbReference>
<dbReference type="AlphaFoldDB" id="A0A1T4XJ96"/>
<dbReference type="InterPro" id="IPR000172">
    <property type="entry name" value="GMC_OxRdtase_N"/>
</dbReference>
<comment type="similarity">
    <text evidence="2">Belongs to the GMC oxidoreductase family.</text>
</comment>
<gene>
    <name evidence="7" type="ORF">SAMN04244570_0868</name>
</gene>
<dbReference type="RefSeq" id="WP_078816661.1">
    <property type="nucleotide sequence ID" value="NZ_FUYJ01000001.1"/>
</dbReference>
<dbReference type="Gene3D" id="3.30.410.40">
    <property type="match status" value="1"/>
</dbReference>
<dbReference type="Gene3D" id="3.50.50.60">
    <property type="entry name" value="FAD/NAD(P)-binding domain"/>
    <property type="match status" value="1"/>
</dbReference>
<reference evidence="8" key="1">
    <citation type="submission" date="2017-02" db="EMBL/GenBank/DDBJ databases">
        <authorList>
            <person name="Varghese N."/>
            <person name="Submissions S."/>
        </authorList>
    </citation>
    <scope>NUCLEOTIDE SEQUENCE [LARGE SCALE GENOMIC DNA]</scope>
    <source>
        <strain evidence="8">DSM 23966</strain>
    </source>
</reference>
<accession>A0A1T4XJ96</accession>
<dbReference type="PANTHER" id="PTHR11552">
    <property type="entry name" value="GLUCOSE-METHANOL-CHOLINE GMC OXIDOREDUCTASE"/>
    <property type="match status" value="1"/>
</dbReference>
<keyword evidence="4" id="KW-0274">FAD</keyword>
<sequence>MGKVHSGNLTFDYIVIGTGPAGSVISKKLTDDKKTSLLVLEAGDHNSGEQPIRNSLFAPPFILTDNYLPEYFWQGKGVPQKNVNSRSFEWTGGRTLGGSSSVNNEQYVRPSQVNIKQWEKSLGPLWSPEQETYQFAKLENYNGATYNPYARGYGGRLNIRQTPAYPTEMVEKMVSAMERATGLSRILDYNDPNTPLGPFTRWQLYQMPDGQRESADTAFLSPDVMTVSGQGVNERKLTVYYNSTALRVIFDNEKRAIGVEFLRAGKCVRAYVHRKVIVSAGINSPQLLMLSGIGSSDILDKAGIPIVFHNPNVGMNLTTHSANTATFTTNPNDKALPANDPFALYTGGAFLPDPTPGSDPNRRGVQIIGQIDSNGMLNIVFFLLEPKSRGSVKIQNYDPLKIVLADEGFLNNPADLESLKTVYKIYIRNIAAELLKIDPKYQLVSPTLDTINDNSKLEMYIKNNLAPTHHVQGTLRMAPNEKSGVVDARGHVFGVQDLIVADDSIAPFVSDGNTSAPAFFIGANIADHLLAGH</sequence>
<feature type="domain" description="Glucose-methanol-choline oxidoreductase C-terminal" evidence="6">
    <location>
        <begin position="386"/>
        <end position="522"/>
    </location>
</feature>
<dbReference type="InterPro" id="IPR012132">
    <property type="entry name" value="GMC_OxRdtase"/>
</dbReference>
<dbReference type="Proteomes" id="UP000190042">
    <property type="component" value="Unassembled WGS sequence"/>
</dbReference>
<protein>
    <submittedName>
        <fullName evidence="7">Choline dehydrogenase</fullName>
    </submittedName>
</protein>
<evidence type="ECO:0000259" key="5">
    <source>
        <dbReference type="Pfam" id="PF00732"/>
    </source>
</evidence>
<organism evidence="7 8">
    <name type="scientific">Sporosarcina newyorkensis</name>
    <dbReference type="NCBI Taxonomy" id="759851"/>
    <lineage>
        <taxon>Bacteria</taxon>
        <taxon>Bacillati</taxon>
        <taxon>Bacillota</taxon>
        <taxon>Bacilli</taxon>
        <taxon>Bacillales</taxon>
        <taxon>Caryophanaceae</taxon>
        <taxon>Sporosarcina</taxon>
    </lineage>
</organism>
<dbReference type="Pfam" id="PF00732">
    <property type="entry name" value="GMC_oxred_N"/>
    <property type="match status" value="1"/>
</dbReference>
<evidence type="ECO:0000256" key="4">
    <source>
        <dbReference type="ARBA" id="ARBA00022827"/>
    </source>
</evidence>
<dbReference type="SUPFAM" id="SSF51905">
    <property type="entry name" value="FAD/NAD(P)-binding domain"/>
    <property type="match status" value="1"/>
</dbReference>
<dbReference type="PANTHER" id="PTHR11552:SF147">
    <property type="entry name" value="CHOLINE DEHYDROGENASE, MITOCHONDRIAL"/>
    <property type="match status" value="1"/>
</dbReference>
<evidence type="ECO:0000313" key="8">
    <source>
        <dbReference type="Proteomes" id="UP000190042"/>
    </source>
</evidence>
<dbReference type="Pfam" id="PF05199">
    <property type="entry name" value="GMC_oxred_C"/>
    <property type="match status" value="1"/>
</dbReference>
<comment type="cofactor">
    <cofactor evidence="1">
        <name>FAD</name>
        <dbReference type="ChEBI" id="CHEBI:57692"/>
    </cofactor>
</comment>
<dbReference type="GO" id="GO:0050660">
    <property type="term" value="F:flavin adenine dinucleotide binding"/>
    <property type="evidence" value="ECO:0007669"/>
    <property type="project" value="InterPro"/>
</dbReference>
<evidence type="ECO:0000256" key="3">
    <source>
        <dbReference type="ARBA" id="ARBA00022630"/>
    </source>
</evidence>
<name>A0A1T4XJ96_9BACL</name>
<proteinExistence type="inferred from homology"/>
<dbReference type="InterPro" id="IPR036188">
    <property type="entry name" value="FAD/NAD-bd_sf"/>
</dbReference>
<evidence type="ECO:0000256" key="2">
    <source>
        <dbReference type="ARBA" id="ARBA00010790"/>
    </source>
</evidence>
<dbReference type="EMBL" id="FUYJ01000001">
    <property type="protein sequence ID" value="SKA89652.1"/>
    <property type="molecule type" value="Genomic_DNA"/>
</dbReference>
<evidence type="ECO:0000313" key="7">
    <source>
        <dbReference type="EMBL" id="SKA89652.1"/>
    </source>
</evidence>
<dbReference type="PIRSF" id="PIRSF000137">
    <property type="entry name" value="Alcohol_oxidase"/>
    <property type="match status" value="1"/>
</dbReference>
<dbReference type="GO" id="GO:0016614">
    <property type="term" value="F:oxidoreductase activity, acting on CH-OH group of donors"/>
    <property type="evidence" value="ECO:0007669"/>
    <property type="project" value="InterPro"/>
</dbReference>
<evidence type="ECO:0000259" key="6">
    <source>
        <dbReference type="Pfam" id="PF05199"/>
    </source>
</evidence>
<keyword evidence="8" id="KW-1185">Reference proteome</keyword>
<evidence type="ECO:0000256" key="1">
    <source>
        <dbReference type="ARBA" id="ARBA00001974"/>
    </source>
</evidence>
<feature type="domain" description="Glucose-methanol-choline oxidoreductase N-terminal" evidence="5">
    <location>
        <begin position="11"/>
        <end position="321"/>
    </location>
</feature>